<accession>A0A1H6G4E4</accession>
<sequence>MDDTNPPDGDRPDDTDDWDDDEGWLTPVDDDILELMQESYIYAPKHIEQEGLCRGPDAAYRCRELTKRGLLERQAIGMYEITDLGEQFLAGEVHPSELALEDEGEDADENADDGEDSEGSEDDADDADDADPTG</sequence>
<gene>
    <name evidence="2" type="ORF">SAMN04487967_3489</name>
</gene>
<reference evidence="3" key="1">
    <citation type="submission" date="2016-10" db="EMBL/GenBank/DDBJ databases">
        <authorList>
            <person name="Varghese N."/>
            <person name="Submissions S."/>
        </authorList>
    </citation>
    <scope>NUCLEOTIDE SEQUENCE [LARGE SCALE GENOMIC DNA]</scope>
    <source>
        <strain evidence="3">CGMCC 1.8981</strain>
    </source>
</reference>
<evidence type="ECO:0000313" key="2">
    <source>
        <dbReference type="EMBL" id="SEH17951.1"/>
    </source>
</evidence>
<dbReference type="AlphaFoldDB" id="A0A1H6G4E4"/>
<keyword evidence="3" id="KW-1185">Reference proteome</keyword>
<evidence type="ECO:0000313" key="3">
    <source>
        <dbReference type="Proteomes" id="UP000199112"/>
    </source>
</evidence>
<feature type="compositionally biased region" description="Acidic residues" evidence="1">
    <location>
        <begin position="99"/>
        <end position="134"/>
    </location>
</feature>
<organism evidence="2 3">
    <name type="scientific">Natronorubrum sediminis</name>
    <dbReference type="NCBI Taxonomy" id="640943"/>
    <lineage>
        <taxon>Archaea</taxon>
        <taxon>Methanobacteriati</taxon>
        <taxon>Methanobacteriota</taxon>
        <taxon>Stenosarchaea group</taxon>
        <taxon>Halobacteria</taxon>
        <taxon>Halobacteriales</taxon>
        <taxon>Natrialbaceae</taxon>
        <taxon>Natronorubrum</taxon>
    </lineage>
</organism>
<dbReference type="Gene3D" id="1.10.10.10">
    <property type="entry name" value="Winged helix-like DNA-binding domain superfamily/Winged helix DNA-binding domain"/>
    <property type="match status" value="1"/>
</dbReference>
<dbReference type="RefSeq" id="WP_245726742.1">
    <property type="nucleotide sequence ID" value="NZ_FNWL01000005.1"/>
</dbReference>
<feature type="region of interest" description="Disordered" evidence="1">
    <location>
        <begin position="1"/>
        <end position="26"/>
    </location>
</feature>
<dbReference type="InterPro" id="IPR036388">
    <property type="entry name" value="WH-like_DNA-bd_sf"/>
</dbReference>
<name>A0A1H6G4E4_9EURY</name>
<feature type="region of interest" description="Disordered" evidence="1">
    <location>
        <begin position="92"/>
        <end position="134"/>
    </location>
</feature>
<evidence type="ECO:0000256" key="1">
    <source>
        <dbReference type="SAM" id="MobiDB-lite"/>
    </source>
</evidence>
<dbReference type="EMBL" id="FNWL01000005">
    <property type="protein sequence ID" value="SEH17951.1"/>
    <property type="molecule type" value="Genomic_DNA"/>
</dbReference>
<dbReference type="Proteomes" id="UP000199112">
    <property type="component" value="Unassembled WGS sequence"/>
</dbReference>
<protein>
    <submittedName>
        <fullName evidence="2">Uncharacterized protein</fullName>
    </submittedName>
</protein>
<proteinExistence type="predicted"/>